<gene>
    <name evidence="8" type="primary">tdk</name>
    <name evidence="13" type="ORF">EXT02_02580</name>
</gene>
<keyword evidence="7 8" id="KW-0067">ATP-binding</keyword>
<accession>A0A4P6M9H2</accession>
<comment type="similarity">
    <text evidence="1 8 12">Belongs to the thymidine kinase family.</text>
</comment>
<evidence type="ECO:0000256" key="7">
    <source>
        <dbReference type="ARBA" id="ARBA00022840"/>
    </source>
</evidence>
<proteinExistence type="inferred from homology"/>
<evidence type="ECO:0000256" key="6">
    <source>
        <dbReference type="ARBA" id="ARBA00022777"/>
    </source>
</evidence>
<evidence type="ECO:0000256" key="9">
    <source>
        <dbReference type="PIRSR" id="PIRSR035805-1"/>
    </source>
</evidence>
<keyword evidence="5 8" id="KW-0547">Nucleotide-binding</keyword>
<comment type="catalytic activity">
    <reaction evidence="8 11">
        <text>thymidine + ATP = dTMP + ADP + H(+)</text>
        <dbReference type="Rhea" id="RHEA:19129"/>
        <dbReference type="ChEBI" id="CHEBI:15378"/>
        <dbReference type="ChEBI" id="CHEBI:17748"/>
        <dbReference type="ChEBI" id="CHEBI:30616"/>
        <dbReference type="ChEBI" id="CHEBI:63528"/>
        <dbReference type="ChEBI" id="CHEBI:456216"/>
        <dbReference type="EC" id="2.7.1.21"/>
    </reaction>
</comment>
<keyword evidence="8" id="KW-0963">Cytoplasm</keyword>
<dbReference type="AlphaFoldDB" id="A0A4P6M9H2"/>
<evidence type="ECO:0000256" key="4">
    <source>
        <dbReference type="ARBA" id="ARBA00022679"/>
    </source>
</evidence>
<sequence length="209" mass="23393">MTQKEQGQGFIEVVCGPMFAGKTEALIQRSNQALQLNKKILSFKPRIDDRYSVKEEIVSHNQNTIPAILIDKSKDILPFITPEINVVIIDEAQFLDNDIVAIVDYLANCNIEVIISGLELDFCGKPFGPMPYLLAIADTVTKLTSICAISGKKANRTQRLIDGKPAQSNEPIVLVGGKEYHEPRCRKHHCLADIDKTKINWQNFTNQSK</sequence>
<evidence type="ECO:0000256" key="2">
    <source>
        <dbReference type="ARBA" id="ARBA00012118"/>
    </source>
</evidence>
<dbReference type="Gene3D" id="3.30.60.20">
    <property type="match status" value="1"/>
</dbReference>
<dbReference type="Proteomes" id="UP000289726">
    <property type="component" value="Chromosome"/>
</dbReference>
<comment type="caution">
    <text evidence="8">Lacks conserved residue(s) required for the propagation of feature annotation.</text>
</comment>
<dbReference type="InterPro" id="IPR001267">
    <property type="entry name" value="Thymidine_kinase"/>
</dbReference>
<organism evidence="13 14">
    <name type="scientific">'Catharanthus roseus' aster yellows phytoplasma</name>
    <dbReference type="NCBI Taxonomy" id="1193712"/>
    <lineage>
        <taxon>Bacteria</taxon>
        <taxon>Bacillati</taxon>
        <taxon>Mycoplasmatota</taxon>
        <taxon>Mollicutes</taxon>
        <taxon>Acholeplasmatales</taxon>
        <taxon>Acholeplasmataceae</taxon>
        <taxon>Candidatus Phytoplasma</taxon>
        <taxon>16SrI (Aster yellows group)</taxon>
    </lineage>
</organism>
<dbReference type="Gene3D" id="3.40.50.300">
    <property type="entry name" value="P-loop containing nucleotide triphosphate hydrolases"/>
    <property type="match status" value="1"/>
</dbReference>
<dbReference type="EMBL" id="CP035949">
    <property type="protein sequence ID" value="QBF24052.1"/>
    <property type="molecule type" value="Genomic_DNA"/>
</dbReference>
<dbReference type="RefSeq" id="WP_130427928.1">
    <property type="nucleotide sequence ID" value="NZ_CP035949.1"/>
</dbReference>
<dbReference type="PANTHER" id="PTHR11441">
    <property type="entry name" value="THYMIDINE KINASE"/>
    <property type="match status" value="1"/>
</dbReference>
<evidence type="ECO:0000256" key="8">
    <source>
        <dbReference type="HAMAP-Rule" id="MF_00124"/>
    </source>
</evidence>
<dbReference type="SUPFAM" id="SSF52540">
    <property type="entry name" value="P-loop containing nucleoside triphosphate hydrolases"/>
    <property type="match status" value="1"/>
</dbReference>
<dbReference type="InterPro" id="IPR027417">
    <property type="entry name" value="P-loop_NTPase"/>
</dbReference>
<evidence type="ECO:0000256" key="12">
    <source>
        <dbReference type="RuleBase" id="RU004165"/>
    </source>
</evidence>
<protein>
    <recommendedName>
        <fullName evidence="2 8">Thymidine kinase</fullName>
        <ecNumber evidence="2 8">2.7.1.21</ecNumber>
    </recommendedName>
</protein>
<evidence type="ECO:0000256" key="10">
    <source>
        <dbReference type="PIRSR" id="PIRSR035805-2"/>
    </source>
</evidence>
<evidence type="ECO:0000256" key="1">
    <source>
        <dbReference type="ARBA" id="ARBA00007587"/>
    </source>
</evidence>
<dbReference type="GO" id="GO:0046104">
    <property type="term" value="P:thymidine metabolic process"/>
    <property type="evidence" value="ECO:0007669"/>
    <property type="project" value="TreeGrafter"/>
</dbReference>
<keyword evidence="4 8" id="KW-0808">Transferase</keyword>
<evidence type="ECO:0000256" key="3">
    <source>
        <dbReference type="ARBA" id="ARBA00022634"/>
    </source>
</evidence>
<comment type="subunit">
    <text evidence="8">Homotetramer.</text>
</comment>
<evidence type="ECO:0000256" key="5">
    <source>
        <dbReference type="ARBA" id="ARBA00022741"/>
    </source>
</evidence>
<dbReference type="NCBIfam" id="NF003296">
    <property type="entry name" value="PRK04296.1-1"/>
    <property type="match status" value="1"/>
</dbReference>
<keyword evidence="6 8" id="KW-0418">Kinase</keyword>
<evidence type="ECO:0000313" key="13">
    <source>
        <dbReference type="EMBL" id="QBF24052.1"/>
    </source>
</evidence>
<keyword evidence="3 8" id="KW-0237">DNA synthesis</keyword>
<comment type="subcellular location">
    <subcellularLocation>
        <location evidence="8">Cytoplasm</location>
    </subcellularLocation>
</comment>
<feature type="binding site" evidence="10">
    <location>
        <begin position="173"/>
        <end position="176"/>
    </location>
    <ligand>
        <name>substrate</name>
    </ligand>
</feature>
<feature type="binding site" evidence="8">
    <location>
        <begin position="16"/>
        <end position="23"/>
    </location>
    <ligand>
        <name>ATP</name>
        <dbReference type="ChEBI" id="CHEBI:30616"/>
    </ligand>
</feature>
<feature type="active site" description="Proton acceptor" evidence="8 9">
    <location>
        <position position="91"/>
    </location>
</feature>
<dbReference type="GO" id="GO:0005524">
    <property type="term" value="F:ATP binding"/>
    <property type="evidence" value="ECO:0007669"/>
    <property type="project" value="UniProtKB-UniRule"/>
</dbReference>
<reference evidence="13 14" key="1">
    <citation type="submission" date="2019-02" db="EMBL/GenBank/DDBJ databases">
        <title>Draft Genome Sequence of Maize Bushy Stunt-like Phytoplasma group 16SrI-B (Aster yellows) in South Africa.</title>
        <authorList>
            <person name="Coetzee B."/>
            <person name="Douglas-Smit N."/>
            <person name="Maree H.J."/>
            <person name="Burger J.T."/>
            <person name="Kruger K."/>
            <person name="Pietersen G."/>
        </authorList>
    </citation>
    <scope>NUCLEOTIDE SEQUENCE [LARGE SCALE GENOMIC DNA]</scope>
    <source>
        <strain evidence="13 14">De Villa</strain>
    </source>
</reference>
<keyword evidence="14" id="KW-1185">Reference proteome</keyword>
<name>A0A4P6M9H2_9MOLU</name>
<evidence type="ECO:0000313" key="14">
    <source>
        <dbReference type="Proteomes" id="UP000289726"/>
    </source>
</evidence>
<feature type="binding site" evidence="8">
    <location>
        <begin position="90"/>
        <end position="93"/>
    </location>
    <ligand>
        <name>ATP</name>
        <dbReference type="ChEBI" id="CHEBI:30616"/>
    </ligand>
</feature>
<evidence type="ECO:0000256" key="11">
    <source>
        <dbReference type="RuleBase" id="RU000544"/>
    </source>
</evidence>
<dbReference type="Pfam" id="PF00265">
    <property type="entry name" value="TK"/>
    <property type="match status" value="1"/>
</dbReference>
<dbReference type="SUPFAM" id="SSF57716">
    <property type="entry name" value="Glucocorticoid receptor-like (DNA-binding domain)"/>
    <property type="match status" value="1"/>
</dbReference>
<dbReference type="PIRSF" id="PIRSF035805">
    <property type="entry name" value="TK_cell"/>
    <property type="match status" value="1"/>
</dbReference>
<dbReference type="GO" id="GO:0005829">
    <property type="term" value="C:cytosol"/>
    <property type="evidence" value="ECO:0007669"/>
    <property type="project" value="TreeGrafter"/>
</dbReference>
<dbReference type="GO" id="GO:0004797">
    <property type="term" value="F:thymidine kinase activity"/>
    <property type="evidence" value="ECO:0007669"/>
    <property type="project" value="UniProtKB-UniRule"/>
</dbReference>
<dbReference type="HAMAP" id="MF_00124">
    <property type="entry name" value="Thymidine_kinase"/>
    <property type="match status" value="1"/>
</dbReference>
<dbReference type="PANTHER" id="PTHR11441:SF0">
    <property type="entry name" value="THYMIDINE KINASE, CYTOSOLIC"/>
    <property type="match status" value="1"/>
</dbReference>
<dbReference type="EC" id="2.7.1.21" evidence="2 8"/>
<dbReference type="GO" id="GO:0071897">
    <property type="term" value="P:DNA biosynthetic process"/>
    <property type="evidence" value="ECO:0007669"/>
    <property type="project" value="UniProtKB-KW"/>
</dbReference>